<evidence type="ECO:0000313" key="2">
    <source>
        <dbReference type="EMBL" id="MFB9819172.1"/>
    </source>
</evidence>
<comment type="caution">
    <text evidence="2">The sequence shown here is derived from an EMBL/GenBank/DDBJ whole genome shotgun (WGS) entry which is preliminary data.</text>
</comment>
<dbReference type="EMBL" id="JBHMBC010000007">
    <property type="protein sequence ID" value="MFB9819172.1"/>
    <property type="molecule type" value="Genomic_DNA"/>
</dbReference>
<accession>A0ABV5XYW7</accession>
<dbReference type="InterPro" id="IPR041657">
    <property type="entry name" value="HTH_17"/>
</dbReference>
<dbReference type="RefSeq" id="WP_344787420.1">
    <property type="nucleotide sequence ID" value="NZ_BAAAWN010000001.1"/>
</dbReference>
<keyword evidence="3" id="KW-1185">Reference proteome</keyword>
<dbReference type="Pfam" id="PF12728">
    <property type="entry name" value="HTH_17"/>
    <property type="match status" value="1"/>
</dbReference>
<evidence type="ECO:0000259" key="1">
    <source>
        <dbReference type="Pfam" id="PF12728"/>
    </source>
</evidence>
<sequence length="83" mass="9574">MDHMTPSQPRFMKLHDVAEELNISQAQAYGLVRSGKLPAIQVGGRNQWRVERVKFEEFIARMYELTGDHVSELAEHREPPLAE</sequence>
<gene>
    <name evidence="2" type="ORF">ACFFP1_06625</name>
</gene>
<name>A0ABV5XYW7_ARTRM</name>
<protein>
    <submittedName>
        <fullName evidence="2">Helix-turn-helix domain-containing protein</fullName>
    </submittedName>
</protein>
<reference evidence="2 3" key="1">
    <citation type="submission" date="2024-09" db="EMBL/GenBank/DDBJ databases">
        <authorList>
            <person name="Sun Q."/>
            <person name="Mori K."/>
        </authorList>
    </citation>
    <scope>NUCLEOTIDE SEQUENCE [LARGE SCALE GENOMIC DNA]</scope>
    <source>
        <strain evidence="2 3">JCM 1334</strain>
    </source>
</reference>
<proteinExistence type="predicted"/>
<feature type="domain" description="Helix-turn-helix" evidence="1">
    <location>
        <begin position="14"/>
        <end position="61"/>
    </location>
</feature>
<organism evidence="2 3">
    <name type="scientific">Arthrobacter ramosus</name>
    <dbReference type="NCBI Taxonomy" id="1672"/>
    <lineage>
        <taxon>Bacteria</taxon>
        <taxon>Bacillati</taxon>
        <taxon>Actinomycetota</taxon>
        <taxon>Actinomycetes</taxon>
        <taxon>Micrococcales</taxon>
        <taxon>Micrococcaceae</taxon>
        <taxon>Arthrobacter</taxon>
    </lineage>
</organism>
<evidence type="ECO:0000313" key="3">
    <source>
        <dbReference type="Proteomes" id="UP001589702"/>
    </source>
</evidence>
<dbReference type="Proteomes" id="UP001589702">
    <property type="component" value="Unassembled WGS sequence"/>
</dbReference>